<feature type="DNA-binding region" description="H-T-H motif" evidence="2">
    <location>
        <begin position="34"/>
        <end position="53"/>
    </location>
</feature>
<dbReference type="OrthoDB" id="9809994at2"/>
<dbReference type="Pfam" id="PF00440">
    <property type="entry name" value="TetR_N"/>
    <property type="match status" value="1"/>
</dbReference>
<name>A0A4R9JYS4_9LEPT</name>
<dbReference type="InterPro" id="IPR009057">
    <property type="entry name" value="Homeodomain-like_sf"/>
</dbReference>
<keyword evidence="5" id="KW-1185">Reference proteome</keyword>
<dbReference type="Gene3D" id="1.10.357.10">
    <property type="entry name" value="Tetracycline Repressor, domain 2"/>
    <property type="match status" value="1"/>
</dbReference>
<dbReference type="AlphaFoldDB" id="A0A4R9JYS4"/>
<protein>
    <submittedName>
        <fullName evidence="4">TetR/AcrR family transcriptional regulator</fullName>
    </submittedName>
</protein>
<evidence type="ECO:0000256" key="1">
    <source>
        <dbReference type="ARBA" id="ARBA00023125"/>
    </source>
</evidence>
<reference evidence="4" key="1">
    <citation type="journal article" date="2019" name="PLoS Negl. Trop. Dis.">
        <title>Revisiting the worldwide diversity of Leptospira species in the environment.</title>
        <authorList>
            <person name="Vincent A.T."/>
            <person name="Schiettekatte O."/>
            <person name="Bourhy P."/>
            <person name="Veyrier F.J."/>
            <person name="Picardeau M."/>
        </authorList>
    </citation>
    <scope>NUCLEOTIDE SEQUENCE [LARGE SCALE GENOMIC DNA]</scope>
    <source>
        <strain evidence="4">201702455</strain>
    </source>
</reference>
<dbReference type="InterPro" id="IPR001647">
    <property type="entry name" value="HTH_TetR"/>
</dbReference>
<comment type="caution">
    <text evidence="4">The sequence shown here is derived from an EMBL/GenBank/DDBJ whole genome shotgun (WGS) entry which is preliminary data.</text>
</comment>
<proteinExistence type="predicted"/>
<evidence type="ECO:0000259" key="3">
    <source>
        <dbReference type="PROSITE" id="PS50977"/>
    </source>
</evidence>
<dbReference type="RefSeq" id="WP_135651407.1">
    <property type="nucleotide sequence ID" value="NZ_RQGF01000042.1"/>
</dbReference>
<feature type="domain" description="HTH tetR-type" evidence="3">
    <location>
        <begin position="11"/>
        <end position="71"/>
    </location>
</feature>
<dbReference type="Proteomes" id="UP000297762">
    <property type="component" value="Unassembled WGS sequence"/>
</dbReference>
<dbReference type="PRINTS" id="PR00455">
    <property type="entry name" value="HTHTETR"/>
</dbReference>
<dbReference type="PANTHER" id="PTHR43479:SF11">
    <property type="entry name" value="ACREF_ENVCD OPERON REPRESSOR-RELATED"/>
    <property type="match status" value="1"/>
</dbReference>
<keyword evidence="1 2" id="KW-0238">DNA-binding</keyword>
<dbReference type="PANTHER" id="PTHR43479">
    <property type="entry name" value="ACREF/ENVCD OPERON REPRESSOR-RELATED"/>
    <property type="match status" value="1"/>
</dbReference>
<sequence>MAHKNKIQGDEDRKKEILDAALYCFLQFGYSKTSMDDVAKQANLSRPLLYLKFKNKEDLFEGIFDYTLQGSYEEAEKVLSQDLSAKEKLFRICELILLEPWTKIEGKPKTAEFYETCSKLSPKSTEKYEKQVLKYAQNILGDKETAEVFFLAIEGLSADLPKSKILRKRVELLVDRFVR</sequence>
<evidence type="ECO:0000313" key="4">
    <source>
        <dbReference type="EMBL" id="TGL58401.1"/>
    </source>
</evidence>
<dbReference type="SUPFAM" id="SSF46689">
    <property type="entry name" value="Homeodomain-like"/>
    <property type="match status" value="1"/>
</dbReference>
<dbReference type="GO" id="GO:0003677">
    <property type="term" value="F:DNA binding"/>
    <property type="evidence" value="ECO:0007669"/>
    <property type="project" value="UniProtKB-UniRule"/>
</dbReference>
<gene>
    <name evidence="4" type="ORF">EHQ64_19120</name>
</gene>
<dbReference type="InterPro" id="IPR050624">
    <property type="entry name" value="HTH-type_Tx_Regulator"/>
</dbReference>
<organism evidence="4 5">
    <name type="scientific">Leptospira sarikeiensis</name>
    <dbReference type="NCBI Taxonomy" id="2484943"/>
    <lineage>
        <taxon>Bacteria</taxon>
        <taxon>Pseudomonadati</taxon>
        <taxon>Spirochaetota</taxon>
        <taxon>Spirochaetia</taxon>
        <taxon>Leptospirales</taxon>
        <taxon>Leptospiraceae</taxon>
        <taxon>Leptospira</taxon>
    </lineage>
</organism>
<evidence type="ECO:0000313" key="5">
    <source>
        <dbReference type="Proteomes" id="UP000297762"/>
    </source>
</evidence>
<accession>A0A4R9JYS4</accession>
<evidence type="ECO:0000256" key="2">
    <source>
        <dbReference type="PROSITE-ProRule" id="PRU00335"/>
    </source>
</evidence>
<dbReference type="PROSITE" id="PS50977">
    <property type="entry name" value="HTH_TETR_2"/>
    <property type="match status" value="1"/>
</dbReference>
<dbReference type="EMBL" id="RQGF01000042">
    <property type="protein sequence ID" value="TGL58401.1"/>
    <property type="molecule type" value="Genomic_DNA"/>
</dbReference>